<evidence type="ECO:0000313" key="9">
    <source>
        <dbReference type="EMBL" id="TCO52439.1"/>
    </source>
</evidence>
<feature type="transmembrane region" description="Helical" evidence="7">
    <location>
        <begin position="85"/>
        <end position="105"/>
    </location>
</feature>
<feature type="transmembrane region" description="Helical" evidence="7">
    <location>
        <begin position="189"/>
        <end position="208"/>
    </location>
</feature>
<dbReference type="Pfam" id="PF00892">
    <property type="entry name" value="EamA"/>
    <property type="match status" value="1"/>
</dbReference>
<dbReference type="InterPro" id="IPR051258">
    <property type="entry name" value="Diverse_Substrate_Transporter"/>
</dbReference>
<dbReference type="GO" id="GO:0005886">
    <property type="term" value="C:plasma membrane"/>
    <property type="evidence" value="ECO:0007669"/>
    <property type="project" value="UniProtKB-SubCell"/>
</dbReference>
<evidence type="ECO:0000256" key="5">
    <source>
        <dbReference type="ARBA" id="ARBA00022989"/>
    </source>
</evidence>
<dbReference type="Proteomes" id="UP000295680">
    <property type="component" value="Unassembled WGS sequence"/>
</dbReference>
<keyword evidence="6 7" id="KW-0472">Membrane</keyword>
<evidence type="ECO:0000256" key="6">
    <source>
        <dbReference type="ARBA" id="ARBA00023136"/>
    </source>
</evidence>
<feature type="transmembrane region" description="Helical" evidence="7">
    <location>
        <begin position="49"/>
        <end position="73"/>
    </location>
</feature>
<evidence type="ECO:0000313" key="10">
    <source>
        <dbReference type="Proteomes" id="UP000295680"/>
    </source>
</evidence>
<dbReference type="EMBL" id="SLWS01000012">
    <property type="protein sequence ID" value="TCO52439.1"/>
    <property type="molecule type" value="Genomic_DNA"/>
</dbReference>
<feature type="transmembrane region" description="Helical" evidence="7">
    <location>
        <begin position="133"/>
        <end position="150"/>
    </location>
</feature>
<dbReference type="InterPro" id="IPR000620">
    <property type="entry name" value="EamA_dom"/>
</dbReference>
<feature type="transmembrane region" description="Helical" evidence="7">
    <location>
        <begin position="214"/>
        <end position="237"/>
    </location>
</feature>
<organism evidence="9 10">
    <name type="scientific">Actinocrispum wychmicini</name>
    <dbReference type="NCBI Taxonomy" id="1213861"/>
    <lineage>
        <taxon>Bacteria</taxon>
        <taxon>Bacillati</taxon>
        <taxon>Actinomycetota</taxon>
        <taxon>Actinomycetes</taxon>
        <taxon>Pseudonocardiales</taxon>
        <taxon>Pseudonocardiaceae</taxon>
        <taxon>Actinocrispum</taxon>
    </lineage>
</organism>
<dbReference type="PANTHER" id="PTHR42920">
    <property type="entry name" value="OS03G0707200 PROTEIN-RELATED"/>
    <property type="match status" value="1"/>
</dbReference>
<dbReference type="SUPFAM" id="SSF103481">
    <property type="entry name" value="Multidrug resistance efflux transporter EmrE"/>
    <property type="match status" value="2"/>
</dbReference>
<feature type="transmembrane region" description="Helical" evidence="7">
    <location>
        <begin position="111"/>
        <end position="128"/>
    </location>
</feature>
<keyword evidence="3" id="KW-1003">Cell membrane</keyword>
<sequence>MHVDRAGRGLPRFGFAALAGRTLGAIPPPAQVLFGILSVQVGAAVAKQLFGAVGSVGTVALRIFFAAAVLLLIWRPSLRMDRRTWSVVLGFGVVLGVMNLCFYLALSHIPLGVAVTIEFIGPLTVALIGSRRLVDGLWVLLAAGGVVLLTEGRGDLHLVGILLALAAGACWGLYILLGGALGRHTSEGTGLAVGMGVAALVTVPFGVINSGTALFSPSILILGALVALLSSVVPYSLELEALRRIPPRVFGILMSMEPAVAAVVGLFVLHENLGVWQWVAILCVVGASVGATRTAKPRDK</sequence>
<name>A0A4R2J977_9PSEU</name>
<feature type="transmembrane region" description="Helical" evidence="7">
    <location>
        <begin position="156"/>
        <end position="177"/>
    </location>
</feature>
<evidence type="ECO:0000259" key="8">
    <source>
        <dbReference type="Pfam" id="PF00892"/>
    </source>
</evidence>
<protein>
    <submittedName>
        <fullName evidence="9">Inner membrane transporter RhtA</fullName>
    </submittedName>
</protein>
<feature type="domain" description="EamA" evidence="8">
    <location>
        <begin position="159"/>
        <end position="289"/>
    </location>
</feature>
<keyword evidence="10" id="KW-1185">Reference proteome</keyword>
<dbReference type="InterPro" id="IPR037185">
    <property type="entry name" value="EmrE-like"/>
</dbReference>
<dbReference type="AlphaFoldDB" id="A0A4R2J977"/>
<evidence type="ECO:0000256" key="3">
    <source>
        <dbReference type="ARBA" id="ARBA00022475"/>
    </source>
</evidence>
<keyword evidence="4 7" id="KW-0812">Transmembrane</keyword>
<accession>A0A4R2J977</accession>
<comment type="similarity">
    <text evidence="2">Belongs to the EamA transporter family.</text>
</comment>
<gene>
    <name evidence="9" type="ORF">EV192_112171</name>
</gene>
<evidence type="ECO:0000256" key="1">
    <source>
        <dbReference type="ARBA" id="ARBA00004651"/>
    </source>
</evidence>
<dbReference type="PANTHER" id="PTHR42920:SF5">
    <property type="entry name" value="EAMA DOMAIN-CONTAINING PROTEIN"/>
    <property type="match status" value="1"/>
</dbReference>
<comment type="subcellular location">
    <subcellularLocation>
        <location evidence="1">Cell membrane</location>
        <topology evidence="1">Multi-pass membrane protein</topology>
    </subcellularLocation>
</comment>
<evidence type="ECO:0000256" key="7">
    <source>
        <dbReference type="SAM" id="Phobius"/>
    </source>
</evidence>
<evidence type="ECO:0000256" key="4">
    <source>
        <dbReference type="ARBA" id="ARBA00022692"/>
    </source>
</evidence>
<comment type="caution">
    <text evidence="9">The sequence shown here is derived from an EMBL/GenBank/DDBJ whole genome shotgun (WGS) entry which is preliminary data.</text>
</comment>
<reference evidence="9 10" key="1">
    <citation type="submission" date="2019-03" db="EMBL/GenBank/DDBJ databases">
        <title>Genomic Encyclopedia of Type Strains, Phase IV (KMG-IV): sequencing the most valuable type-strain genomes for metagenomic binning, comparative biology and taxonomic classification.</title>
        <authorList>
            <person name="Goeker M."/>
        </authorList>
    </citation>
    <scope>NUCLEOTIDE SEQUENCE [LARGE SCALE GENOMIC DNA]</scope>
    <source>
        <strain evidence="9 10">DSM 45934</strain>
    </source>
</reference>
<keyword evidence="5 7" id="KW-1133">Transmembrane helix</keyword>
<evidence type="ECO:0000256" key="2">
    <source>
        <dbReference type="ARBA" id="ARBA00007362"/>
    </source>
</evidence>
<feature type="transmembrane region" description="Helical" evidence="7">
    <location>
        <begin position="275"/>
        <end position="295"/>
    </location>
</feature>
<feature type="transmembrane region" description="Helical" evidence="7">
    <location>
        <begin position="249"/>
        <end position="269"/>
    </location>
</feature>
<proteinExistence type="inferred from homology"/>